<sequence length="414" mass="46083">MAVLNGSKTPGVSITAATDVAAVSTLIKELSALGEGFNADSDEKTRLDLLNNARTLFKALETPRETMIRHCWAQPAAMCALTAGTHRGIWTYLAEHDGPFKAAEVAKVKGIDPPILSRLMKHLAAMGYLHEVAHDTYERTNFTKAMAVPIIGQGYPMISGSCMAALDQFHEWADKNDWKTPNSISDGPYQYAFRTQNNLFENHQANPPYGEQFNLHMGGYHQGRPSWMDEGFYPIKENLVQGFDDSEGSAMLVDIGGSVGHDMEELYSKHPDLPGRLISQDLPIVIGQIKKLNKRIEPMAYDFTTEQPVKSARAYFMHSVLHDWPDDMCLKILGNITAAMKPGYSKLLINENVVPNTSAQWEMTGLDIMMLTLLSSRERTRKNWEDLLTKAGLKISQIYSARADAESLIECELA</sequence>
<evidence type="ECO:0000313" key="2">
    <source>
        <dbReference type="Proteomes" id="UP001163324"/>
    </source>
</evidence>
<organism evidence="1 2">
    <name type="scientific">Trichothecium roseum</name>
    <dbReference type="NCBI Taxonomy" id="47278"/>
    <lineage>
        <taxon>Eukaryota</taxon>
        <taxon>Fungi</taxon>
        <taxon>Dikarya</taxon>
        <taxon>Ascomycota</taxon>
        <taxon>Pezizomycotina</taxon>
        <taxon>Sordariomycetes</taxon>
        <taxon>Hypocreomycetidae</taxon>
        <taxon>Hypocreales</taxon>
        <taxon>Hypocreales incertae sedis</taxon>
        <taxon>Trichothecium</taxon>
    </lineage>
</organism>
<proteinExistence type="predicted"/>
<comment type="caution">
    <text evidence="1">The sequence shown here is derived from an EMBL/GenBank/DDBJ whole genome shotgun (WGS) entry which is preliminary data.</text>
</comment>
<reference evidence="1" key="1">
    <citation type="submission" date="2022-10" db="EMBL/GenBank/DDBJ databases">
        <title>Complete Genome of Trichothecium roseum strain YXFP-22015, a Plant Pathogen Isolated from Citrus.</title>
        <authorList>
            <person name="Wang Y."/>
            <person name="Zhu L."/>
        </authorList>
    </citation>
    <scope>NUCLEOTIDE SEQUENCE</scope>
    <source>
        <strain evidence="1">YXFP-22015</strain>
    </source>
</reference>
<accession>A0ACC0UXM0</accession>
<protein>
    <submittedName>
        <fullName evidence="1">Uncharacterized protein</fullName>
    </submittedName>
</protein>
<keyword evidence="2" id="KW-1185">Reference proteome</keyword>
<dbReference type="EMBL" id="CM047944">
    <property type="protein sequence ID" value="KAI9898883.1"/>
    <property type="molecule type" value="Genomic_DNA"/>
</dbReference>
<gene>
    <name evidence="1" type="ORF">N3K66_005344</name>
</gene>
<name>A0ACC0UXM0_9HYPO</name>
<evidence type="ECO:0000313" key="1">
    <source>
        <dbReference type="EMBL" id="KAI9898883.1"/>
    </source>
</evidence>
<dbReference type="Proteomes" id="UP001163324">
    <property type="component" value="Chromosome 5"/>
</dbReference>